<dbReference type="EMBL" id="JBHSJD010000002">
    <property type="protein sequence ID" value="MFC5021428.1"/>
    <property type="molecule type" value="Genomic_DNA"/>
</dbReference>
<feature type="domain" description="DUF985" evidence="1">
    <location>
        <begin position="4"/>
        <end position="133"/>
    </location>
</feature>
<evidence type="ECO:0000259" key="1">
    <source>
        <dbReference type="Pfam" id="PF06172"/>
    </source>
</evidence>
<name>A0ABV9X9N8_9ACTN</name>
<accession>A0ABV9X9N8</accession>
<dbReference type="InterPro" id="IPR014710">
    <property type="entry name" value="RmlC-like_jellyroll"/>
</dbReference>
<evidence type="ECO:0000313" key="3">
    <source>
        <dbReference type="Proteomes" id="UP001595829"/>
    </source>
</evidence>
<evidence type="ECO:0000313" key="2">
    <source>
        <dbReference type="EMBL" id="MFC5021428.1"/>
    </source>
</evidence>
<reference evidence="3" key="1">
    <citation type="journal article" date="2019" name="Int. J. Syst. Evol. Microbiol.">
        <title>The Global Catalogue of Microorganisms (GCM) 10K type strain sequencing project: providing services to taxonomists for standard genome sequencing and annotation.</title>
        <authorList>
            <consortium name="The Broad Institute Genomics Platform"/>
            <consortium name="The Broad Institute Genome Sequencing Center for Infectious Disease"/>
            <person name="Wu L."/>
            <person name="Ma J."/>
        </authorList>
    </citation>
    <scope>NUCLEOTIDE SEQUENCE [LARGE SCALE GENOMIC DNA]</scope>
    <source>
        <strain evidence="3">CGMCC 4.1648</strain>
    </source>
</reference>
<dbReference type="Pfam" id="PF06172">
    <property type="entry name" value="Cupin_5"/>
    <property type="match status" value="1"/>
</dbReference>
<dbReference type="SUPFAM" id="SSF51182">
    <property type="entry name" value="RmlC-like cupins"/>
    <property type="match status" value="1"/>
</dbReference>
<protein>
    <submittedName>
        <fullName evidence="2">Cupin domain-containing protein</fullName>
    </submittedName>
</protein>
<dbReference type="RefSeq" id="WP_345693388.1">
    <property type="nucleotide sequence ID" value="NZ_BAABIT010000001.1"/>
</dbReference>
<dbReference type="Proteomes" id="UP001595829">
    <property type="component" value="Unassembled WGS sequence"/>
</dbReference>
<dbReference type="CDD" id="cd06121">
    <property type="entry name" value="cupin_YML079wp"/>
    <property type="match status" value="1"/>
</dbReference>
<organism evidence="2 3">
    <name type="scientific">Streptomyces coeruleoprunus</name>
    <dbReference type="NCBI Taxonomy" id="285563"/>
    <lineage>
        <taxon>Bacteria</taxon>
        <taxon>Bacillati</taxon>
        <taxon>Actinomycetota</taxon>
        <taxon>Actinomycetes</taxon>
        <taxon>Kitasatosporales</taxon>
        <taxon>Streptomycetaceae</taxon>
        <taxon>Streptomyces</taxon>
    </lineage>
</organism>
<dbReference type="InterPro" id="IPR009327">
    <property type="entry name" value="Cupin_DUF985"/>
</dbReference>
<keyword evidence="3" id="KW-1185">Reference proteome</keyword>
<dbReference type="PANTHER" id="PTHR33387">
    <property type="entry name" value="RMLC-LIKE JELLY ROLL FOLD PROTEIN"/>
    <property type="match status" value="1"/>
</dbReference>
<dbReference type="InterPro" id="IPR011051">
    <property type="entry name" value="RmlC_Cupin_sf"/>
</dbReference>
<dbReference type="PANTHER" id="PTHR33387:SF3">
    <property type="entry name" value="DUF985 DOMAIN-CONTAINING PROTEIN"/>
    <property type="match status" value="1"/>
</dbReference>
<dbReference type="Gene3D" id="2.60.120.10">
    <property type="entry name" value="Jelly Rolls"/>
    <property type="match status" value="1"/>
</dbReference>
<gene>
    <name evidence="2" type="ORF">ACFPM3_04580</name>
</gene>
<proteinExistence type="predicted"/>
<sequence length="159" mass="17775">MRDWKRQLGLEPHPEGGYFQRIYTSPRTTTTPAGPRPVASSIHYLLTREEPRGRLHRNRSDILHFLIDGGPVEYVTLTPDGTLERVTLQAGTRHFLAVPGEVWKASQLIDGAPYALVVEVVTPGFDYADHRFATPADIARLPADVREALAPFLPVTPRQ</sequence>
<comment type="caution">
    <text evidence="2">The sequence shown here is derived from an EMBL/GenBank/DDBJ whole genome shotgun (WGS) entry which is preliminary data.</text>
</comment>
<dbReference type="InterPro" id="IPR039935">
    <property type="entry name" value="YML079W-like"/>
</dbReference>